<proteinExistence type="predicted"/>
<feature type="compositionally biased region" description="Polar residues" evidence="1">
    <location>
        <begin position="204"/>
        <end position="214"/>
    </location>
</feature>
<dbReference type="PANTHER" id="PTHR34409:SF1">
    <property type="entry name" value="MYB-LIKE DOMAIN-CONTAINING PROTEIN"/>
    <property type="match status" value="1"/>
</dbReference>
<gene>
    <name evidence="3" type="ORF">PHMEG_00018236</name>
</gene>
<dbReference type="STRING" id="4795.A0A225VUA1"/>
<feature type="region of interest" description="Disordered" evidence="1">
    <location>
        <begin position="359"/>
        <end position="458"/>
    </location>
</feature>
<accession>A0A225VUA1</accession>
<keyword evidence="4" id="KW-1185">Reference proteome</keyword>
<dbReference type="Pfam" id="PF20681">
    <property type="entry name" value="DUF6818"/>
    <property type="match status" value="1"/>
</dbReference>
<evidence type="ECO:0000313" key="4">
    <source>
        <dbReference type="Proteomes" id="UP000198211"/>
    </source>
</evidence>
<feature type="region of interest" description="Disordered" evidence="1">
    <location>
        <begin position="78"/>
        <end position="128"/>
    </location>
</feature>
<feature type="compositionally biased region" description="Acidic residues" evidence="1">
    <location>
        <begin position="89"/>
        <end position="101"/>
    </location>
</feature>
<sequence>MLICSLVDEIVPLGRNMWEQVTVQFNANRARGTPELDVDSLRRKFKNLYMKPKPSGHGEVPARLKPIVMVMAVQRKIEEQGGVQTSHDDLDDGGDDEELEGDMGGQAASDRERNEASTPPPRRQDSSYGTIDELSEEHTPLSLHSQPQVTIITERYGAIDVALADAYQMSDEDGRDPRIEEADSMEESRSGDAPEEHHTRTRETLQPSDLLTTLASPPPSASSGCAAGRPRSTRREPLPTVATPNGPALGRDPARAEADATEEALNPRLGTSINRLGGEDLRIVRDNLSVLKRGPVNEYGKRPSSEGARSETTSGTSTFSKTRRTRAKQRVNEIQREIEELDGTLSSSSDDIMRMLLLFQKDSDRRTEAEDHRRREEREERAEAERLERVERERVRRQESEEADRRRQQEIQAAREERDELRHQEAARELNLAQERDESRRRFEERLELERIRSSPTT</sequence>
<feature type="domain" description="DUF6818" evidence="2">
    <location>
        <begin position="12"/>
        <end position="95"/>
    </location>
</feature>
<feature type="compositionally biased region" description="Basic and acidic residues" evidence="1">
    <location>
        <begin position="361"/>
        <end position="458"/>
    </location>
</feature>
<evidence type="ECO:0000256" key="1">
    <source>
        <dbReference type="SAM" id="MobiDB-lite"/>
    </source>
</evidence>
<dbReference type="OrthoDB" id="99432at2759"/>
<reference evidence="4" key="1">
    <citation type="submission" date="2017-03" db="EMBL/GenBank/DDBJ databases">
        <title>Phytopthora megakarya and P. palmivora, two closely related causual agents of cacao black pod achieved similar genome size and gene model numbers by different mechanisms.</title>
        <authorList>
            <person name="Ali S."/>
            <person name="Shao J."/>
            <person name="Larry D.J."/>
            <person name="Kronmiller B."/>
            <person name="Shen D."/>
            <person name="Strem M.D."/>
            <person name="Melnick R.L."/>
            <person name="Guiltinan M.J."/>
            <person name="Tyler B.M."/>
            <person name="Meinhardt L.W."/>
            <person name="Bailey B.A."/>
        </authorList>
    </citation>
    <scope>NUCLEOTIDE SEQUENCE [LARGE SCALE GENOMIC DNA]</scope>
    <source>
        <strain evidence="4">zdho120</strain>
    </source>
</reference>
<feature type="compositionally biased region" description="Basic and acidic residues" evidence="1">
    <location>
        <begin position="175"/>
        <end position="203"/>
    </location>
</feature>
<evidence type="ECO:0000313" key="3">
    <source>
        <dbReference type="EMBL" id="OWZ09111.1"/>
    </source>
</evidence>
<dbReference type="PANTHER" id="PTHR34409">
    <property type="entry name" value="SET DOMAIN-CONTAINING PROTEIN"/>
    <property type="match status" value="1"/>
</dbReference>
<comment type="caution">
    <text evidence="3">The sequence shown here is derived from an EMBL/GenBank/DDBJ whole genome shotgun (WGS) entry which is preliminary data.</text>
</comment>
<feature type="region of interest" description="Disordered" evidence="1">
    <location>
        <begin position="167"/>
        <end position="274"/>
    </location>
</feature>
<feature type="compositionally biased region" description="Polar residues" evidence="1">
    <location>
        <begin position="310"/>
        <end position="320"/>
    </location>
</feature>
<feature type="region of interest" description="Disordered" evidence="1">
    <location>
        <begin position="292"/>
        <end position="331"/>
    </location>
</feature>
<dbReference type="EMBL" id="NBNE01002909">
    <property type="protein sequence ID" value="OWZ09111.1"/>
    <property type="molecule type" value="Genomic_DNA"/>
</dbReference>
<name>A0A225VUA1_9STRA</name>
<protein>
    <recommendedName>
        <fullName evidence="2">DUF6818 domain-containing protein</fullName>
    </recommendedName>
</protein>
<dbReference type="Proteomes" id="UP000198211">
    <property type="component" value="Unassembled WGS sequence"/>
</dbReference>
<feature type="compositionally biased region" description="Low complexity" evidence="1">
    <location>
        <begin position="221"/>
        <end position="230"/>
    </location>
</feature>
<dbReference type="InterPro" id="IPR049203">
    <property type="entry name" value="DUF6818"/>
</dbReference>
<evidence type="ECO:0000259" key="2">
    <source>
        <dbReference type="Pfam" id="PF20681"/>
    </source>
</evidence>
<organism evidence="3 4">
    <name type="scientific">Phytophthora megakarya</name>
    <dbReference type="NCBI Taxonomy" id="4795"/>
    <lineage>
        <taxon>Eukaryota</taxon>
        <taxon>Sar</taxon>
        <taxon>Stramenopiles</taxon>
        <taxon>Oomycota</taxon>
        <taxon>Peronosporomycetes</taxon>
        <taxon>Peronosporales</taxon>
        <taxon>Peronosporaceae</taxon>
        <taxon>Phytophthora</taxon>
    </lineage>
</organism>
<dbReference type="AlphaFoldDB" id="A0A225VUA1"/>